<dbReference type="Pfam" id="PF08719">
    <property type="entry name" value="NADAR"/>
    <property type="match status" value="1"/>
</dbReference>
<evidence type="ECO:0000259" key="2">
    <source>
        <dbReference type="Pfam" id="PF08719"/>
    </source>
</evidence>
<dbReference type="InParanoid" id="J4H5A8"/>
<dbReference type="AlphaFoldDB" id="J4H5A8"/>
<dbReference type="InterPro" id="IPR037238">
    <property type="entry name" value="YbiA-like_sf"/>
</dbReference>
<dbReference type="Gene3D" id="1.10.357.40">
    <property type="entry name" value="YbiA-like"/>
    <property type="match status" value="1"/>
</dbReference>
<evidence type="ECO:0000256" key="1">
    <source>
        <dbReference type="SAM" id="MobiDB-lite"/>
    </source>
</evidence>
<accession>J4H5A8</accession>
<name>J4H5A8_9APHY</name>
<dbReference type="InterPro" id="IPR012816">
    <property type="entry name" value="NADAR"/>
</dbReference>
<gene>
    <name evidence="3" type="ORF">FIBRA_08675</name>
</gene>
<feature type="domain" description="NADAR" evidence="2">
    <location>
        <begin position="469"/>
        <end position="607"/>
    </location>
</feature>
<feature type="region of interest" description="Disordered" evidence="1">
    <location>
        <begin position="1"/>
        <end position="32"/>
    </location>
</feature>
<dbReference type="CDD" id="cd15457">
    <property type="entry name" value="NADAR"/>
    <property type="match status" value="1"/>
</dbReference>
<dbReference type="RefSeq" id="XP_012185697.1">
    <property type="nucleotide sequence ID" value="XM_012330307.1"/>
</dbReference>
<dbReference type="OrthoDB" id="206452at2759"/>
<dbReference type="Proteomes" id="UP000006352">
    <property type="component" value="Unassembled WGS sequence"/>
</dbReference>
<feature type="compositionally biased region" description="Basic and acidic residues" evidence="1">
    <location>
        <begin position="390"/>
        <end position="419"/>
    </location>
</feature>
<dbReference type="EMBL" id="HE797321">
    <property type="protein sequence ID" value="CCM06414.1"/>
    <property type="molecule type" value="Genomic_DNA"/>
</dbReference>
<organism evidence="3 4">
    <name type="scientific">Fibroporia radiculosa</name>
    <dbReference type="NCBI Taxonomy" id="599839"/>
    <lineage>
        <taxon>Eukaryota</taxon>
        <taxon>Fungi</taxon>
        <taxon>Dikarya</taxon>
        <taxon>Basidiomycota</taxon>
        <taxon>Agaricomycotina</taxon>
        <taxon>Agaricomycetes</taxon>
        <taxon>Polyporales</taxon>
        <taxon>Fibroporiaceae</taxon>
        <taxon>Fibroporia</taxon>
    </lineage>
</organism>
<dbReference type="STRING" id="599839.J4H5A8"/>
<dbReference type="InterPro" id="IPR027417">
    <property type="entry name" value="P-loop_NTPase"/>
</dbReference>
<reference evidence="3 4" key="1">
    <citation type="journal article" date="2012" name="Appl. Environ. Microbiol.">
        <title>Short-read sequencing for genomic analysis of the brown rot fungus Fibroporia radiculosa.</title>
        <authorList>
            <person name="Tang J.D."/>
            <person name="Perkins A.D."/>
            <person name="Sonstegard T.S."/>
            <person name="Schroeder S.G."/>
            <person name="Burgess S.C."/>
            <person name="Diehl S.V."/>
        </authorList>
    </citation>
    <scope>NUCLEOTIDE SEQUENCE [LARGE SCALE GENOMIC DNA]</scope>
    <source>
        <strain evidence="3 4">TFFH 294</strain>
    </source>
</reference>
<dbReference type="SUPFAM" id="SSF143990">
    <property type="entry name" value="YbiA-like"/>
    <property type="match status" value="1"/>
</dbReference>
<dbReference type="GeneID" id="24101314"/>
<sequence length="615" mass="69308">MPLPFNAWSSSSKGTRFPTPVLGGSTSGSMSESPKEAMIAVMGEQECMKSAFVQLCTESAFSSDMNESESDAGSCTIVQTSVSRQQVTLVILPKLNSGKNPHSDVQSFKTIANTVTQLYKDNRRLNGMVYISNATTEIRKRDVSLFELLCGKDFMQNVILVSVGWGLGIGKKSTLGERTTESTWPQFKNIMDNGGQEIRLHNTSSSARDILKRLIRKQPRTLQIQRELVDDQKNIWQTVMGAALKRELEELSKMYADVYMQAQGESPQSSEDMKKMQMQMGSRQSNREIRQLADINMSIEDVTANTMRMGVGSQQLIHQAQRPLEIKTYSDATSRAPDLMQVEHTQVTRQAERSADIEMAVVDASARNSRAQFTRPAAQSMDIKILGGDDESRGSRRRKSDSEHEYPESKRLQLVKNEDDTWGSRSASSEPAGRKHLSVASRVNHPVAPTPTNTPQSTQMPSTPSPIWFYHKHDPYYGFTNFSPHPVDYNGKSYPTSEHLFQSFKFMEHRPLLAEHIRTCSDRPSVAFSEARRFNNEVRSDWIQVNIQKMEETLKLKFTQHAKLQAELLETGEADLIEANAFWGIGKDKKGENQLGKALVRLRTQLRKELHIAHP</sequence>
<keyword evidence="4" id="KW-1185">Reference proteome</keyword>
<protein>
    <recommendedName>
        <fullName evidence="2">NADAR domain-containing protein</fullName>
    </recommendedName>
</protein>
<evidence type="ECO:0000313" key="4">
    <source>
        <dbReference type="Proteomes" id="UP000006352"/>
    </source>
</evidence>
<proteinExistence type="predicted"/>
<feature type="region of interest" description="Disordered" evidence="1">
    <location>
        <begin position="368"/>
        <end position="436"/>
    </location>
</feature>
<dbReference type="NCBIfam" id="TIGR02464">
    <property type="entry name" value="ribofla_fusion"/>
    <property type="match status" value="1"/>
</dbReference>
<dbReference type="Gene3D" id="3.40.50.300">
    <property type="entry name" value="P-loop containing nucleotide triphosphate hydrolases"/>
    <property type="match status" value="1"/>
</dbReference>
<evidence type="ECO:0000313" key="3">
    <source>
        <dbReference type="EMBL" id="CCM06414.1"/>
    </source>
</evidence>
<dbReference type="HOGENOM" id="CLU_444120_0_0_1"/>